<dbReference type="FunFam" id="3.40.20.10:FF:000028">
    <property type="entry name" value="Villin-like 1"/>
    <property type="match status" value="1"/>
</dbReference>
<evidence type="ECO:0000256" key="4">
    <source>
        <dbReference type="ARBA" id="ARBA00022737"/>
    </source>
</evidence>
<dbReference type="GO" id="GO:0005856">
    <property type="term" value="C:cytoskeleton"/>
    <property type="evidence" value="ECO:0007669"/>
    <property type="project" value="UniProtKB-SubCell"/>
</dbReference>
<dbReference type="FunFam" id="3.40.20.10:FF:000039">
    <property type="entry name" value="Villin-4"/>
    <property type="match status" value="1"/>
</dbReference>
<dbReference type="FunFam" id="3.40.20.10:FF:000002">
    <property type="entry name" value="Gelsolin"/>
    <property type="match status" value="1"/>
</dbReference>
<keyword evidence="3" id="KW-0963">Cytoplasm</keyword>
<dbReference type="GO" id="GO:0051015">
    <property type="term" value="F:actin filament binding"/>
    <property type="evidence" value="ECO:0007669"/>
    <property type="project" value="InterPro"/>
</dbReference>
<evidence type="ECO:0000256" key="5">
    <source>
        <dbReference type="ARBA" id="ARBA00022837"/>
    </source>
</evidence>
<keyword evidence="11" id="KW-1185">Reference proteome</keyword>
<dbReference type="InterPro" id="IPR007123">
    <property type="entry name" value="Gelsolin-like_dom"/>
</dbReference>
<dbReference type="SMART" id="SM00153">
    <property type="entry name" value="VHP"/>
    <property type="match status" value="1"/>
</dbReference>
<dbReference type="FunFam" id="3.40.20.10:FF:000033">
    <property type="entry name" value="Villin-4"/>
    <property type="match status" value="1"/>
</dbReference>
<evidence type="ECO:0000259" key="9">
    <source>
        <dbReference type="PROSITE" id="PS51089"/>
    </source>
</evidence>
<feature type="region of interest" description="Disordered" evidence="8">
    <location>
        <begin position="887"/>
        <end position="909"/>
    </location>
</feature>
<dbReference type="PANTHER" id="PTHR11977">
    <property type="entry name" value="VILLIN"/>
    <property type="match status" value="1"/>
</dbReference>
<dbReference type="AlphaFoldDB" id="A0A8X8C4C5"/>
<dbReference type="CDD" id="cd11290">
    <property type="entry name" value="gelsolin_S1_like"/>
    <property type="match status" value="1"/>
</dbReference>
<dbReference type="CDD" id="cd11288">
    <property type="entry name" value="gelsolin_S5_like"/>
    <property type="match status" value="1"/>
</dbReference>
<keyword evidence="6" id="KW-0009">Actin-binding</keyword>
<evidence type="ECO:0000256" key="8">
    <source>
        <dbReference type="SAM" id="MobiDB-lite"/>
    </source>
</evidence>
<name>A0A8X8C4C5_POPTO</name>
<evidence type="ECO:0000256" key="6">
    <source>
        <dbReference type="ARBA" id="ARBA00023203"/>
    </source>
</evidence>
<comment type="caution">
    <text evidence="10">The sequence shown here is derived from an EMBL/GenBank/DDBJ whole genome shotgun (WGS) entry which is preliminary data.</text>
</comment>
<evidence type="ECO:0000256" key="2">
    <source>
        <dbReference type="ARBA" id="ARBA00008418"/>
    </source>
</evidence>
<proteinExistence type="inferred from homology"/>
<dbReference type="PROSITE" id="PS51089">
    <property type="entry name" value="HP"/>
    <property type="match status" value="1"/>
</dbReference>
<evidence type="ECO:0000313" key="11">
    <source>
        <dbReference type="Proteomes" id="UP000886885"/>
    </source>
</evidence>
<feature type="compositionally biased region" description="Basic and acidic residues" evidence="8">
    <location>
        <begin position="896"/>
        <end position="909"/>
    </location>
</feature>
<evidence type="ECO:0000256" key="7">
    <source>
        <dbReference type="ARBA" id="ARBA00023212"/>
    </source>
</evidence>
<protein>
    <recommendedName>
        <fullName evidence="9">HP domain-containing protein</fullName>
    </recommendedName>
</protein>
<comment type="similarity">
    <text evidence="2">Belongs to the villin/gelsolin family.</text>
</comment>
<dbReference type="CDD" id="cd11292">
    <property type="entry name" value="gelsolin_S3_like"/>
    <property type="match status" value="1"/>
</dbReference>
<reference evidence="10" key="1">
    <citation type="journal article" date="2020" name="bioRxiv">
        <title>Hybrid origin of Populus tomentosa Carr. identified through genome sequencing and phylogenomic analysis.</title>
        <authorList>
            <person name="An X."/>
            <person name="Gao K."/>
            <person name="Chen Z."/>
            <person name="Li J."/>
            <person name="Yang X."/>
            <person name="Yang X."/>
            <person name="Zhou J."/>
            <person name="Guo T."/>
            <person name="Zhao T."/>
            <person name="Huang S."/>
            <person name="Miao D."/>
            <person name="Khan W.U."/>
            <person name="Rao P."/>
            <person name="Ye M."/>
            <person name="Lei B."/>
            <person name="Liao W."/>
            <person name="Wang J."/>
            <person name="Ji L."/>
            <person name="Li Y."/>
            <person name="Guo B."/>
            <person name="Mustafa N.S."/>
            <person name="Li S."/>
            <person name="Yun Q."/>
            <person name="Keller S.R."/>
            <person name="Mao J."/>
            <person name="Zhang R."/>
            <person name="Strauss S.H."/>
        </authorList>
    </citation>
    <scope>NUCLEOTIDE SEQUENCE</scope>
    <source>
        <strain evidence="10">GM15</strain>
        <tissue evidence="10">Leaf</tissue>
    </source>
</reference>
<gene>
    <name evidence="10" type="ORF">POTOM_056205</name>
</gene>
<dbReference type="CDD" id="cd11291">
    <property type="entry name" value="gelsolin_S6_like"/>
    <property type="match status" value="1"/>
</dbReference>
<accession>A0A8X8C4C5</accession>
<dbReference type="OrthoDB" id="6375767at2759"/>
<comment type="subcellular location">
    <subcellularLocation>
        <location evidence="1">Cytoplasm</location>
        <location evidence="1">Cytoskeleton</location>
    </subcellularLocation>
</comment>
<organism evidence="10 11">
    <name type="scientific">Populus tomentosa</name>
    <name type="common">Chinese white poplar</name>
    <dbReference type="NCBI Taxonomy" id="118781"/>
    <lineage>
        <taxon>Eukaryota</taxon>
        <taxon>Viridiplantae</taxon>
        <taxon>Streptophyta</taxon>
        <taxon>Embryophyta</taxon>
        <taxon>Tracheophyta</taxon>
        <taxon>Spermatophyta</taxon>
        <taxon>Magnoliopsida</taxon>
        <taxon>eudicotyledons</taxon>
        <taxon>Gunneridae</taxon>
        <taxon>Pentapetalae</taxon>
        <taxon>rosids</taxon>
        <taxon>fabids</taxon>
        <taxon>Malpighiales</taxon>
        <taxon>Salicaceae</taxon>
        <taxon>Saliceae</taxon>
        <taxon>Populus</taxon>
    </lineage>
</organism>
<dbReference type="PANTHER" id="PTHR11977:SF138">
    <property type="entry name" value="VILLIN-4"/>
    <property type="match status" value="1"/>
</dbReference>
<evidence type="ECO:0000256" key="3">
    <source>
        <dbReference type="ARBA" id="ARBA00022490"/>
    </source>
</evidence>
<keyword evidence="4" id="KW-0677">Repeat</keyword>
<dbReference type="InterPro" id="IPR007122">
    <property type="entry name" value="Villin/Gelsolin"/>
</dbReference>
<dbReference type="FunFam" id="1.10.950.10:FF:000004">
    <property type="entry name" value="Villin-like 1"/>
    <property type="match status" value="1"/>
</dbReference>
<keyword evidence="5" id="KW-0106">Calcium</keyword>
<keyword evidence="7" id="KW-0206">Cytoskeleton</keyword>
<sequence length="995" mass="111519">MAVSMRDLDSAFQGAGQKAYPFGLEIWRIENFRPVPVPKSSHGKFFTGDSYVILQTTALKSGSLRHDIHYWLGKDTSQDEAGAAAIKTVELDAALGGRAVQYREVQGHETEKFLSYFKPCIIPQEGGVASGFKQAEAMEHQTHLFVCRGKHVVHVPFARSSLNHDDIFILDTKSKIFQFNGSNSSIQERAKALEVVQYIKDTYHDGKCEVAAVEDGKLMADAETGEFWGFFGGFAPLPRKTTSDEDKTDVSFPTKLVEKGQAEPVEADSLTRELLDTNKCYILDCGVEVFVWMGRNTSLDERKSASGAAEELVRAAERPNSRIARVIEGFETVMFRSKFESWPQTTNVTVSEDGRGKVAALLRRQGVNVNGLLKTAPVKEEPQPYIDVTGNLQVWSVNDQEKILIPAANQSKFYSGGCYIFQYSYPGEDREEYLIGTWFGKKSVEEERASAISLASKMVESLKFLPAQARIFEGNEPIQFFSIFQSFIVFKGGHSSGYKKYIAENELPDETCKEDGVALFRVQGSGPDNMQAIQVEPVASSLNSSYCYILHNESSVFTWSGNLTTSEDQELIERQLDLIKPNMQSKPQKEGSESEQFWDLLGGKSEYPSQKLAREAESDPHLFSCIFLKGNLKIGRVVSFQMFSNEYIVTRLICTKVLCFGFYNKFLSLQVSEIYNFTQDDLMTEDIFILDIHSEIFVWVGQQVDSKSKLQALSIGEKFLEHDFLLKKSSGETPIYIVMEGSEPPFFTRFFTWDSAKSSMHGNSFQRKLAIVKNGGTPLLDKPKRRTPVSYGGRSSVPDKSQRSRSMSFSPDRVRVRGRSPAFNALAANFENPNARNLSTPPPVVRKVYPKSVSPDSAKLASKSAAIAALTASFEQPPPARQVIMPRSVKVSPEAPKSKPESNSKEKPISIRIESLTIQEDVKEGEAEDEEGLPIYPYERLKVNSPDPVTEIDVTKRETYLSAAEFREKFGMAKDAFYKLPKWKQNKLKMALQLF</sequence>
<dbReference type="FunFam" id="3.40.20.10:FF:000001">
    <property type="entry name" value="Gelsolin"/>
    <property type="match status" value="1"/>
</dbReference>
<dbReference type="Pfam" id="PF00626">
    <property type="entry name" value="Gelsolin"/>
    <property type="match status" value="5"/>
</dbReference>
<evidence type="ECO:0000256" key="1">
    <source>
        <dbReference type="ARBA" id="ARBA00004245"/>
    </source>
</evidence>
<dbReference type="Pfam" id="PF02209">
    <property type="entry name" value="VHP"/>
    <property type="match status" value="1"/>
</dbReference>
<dbReference type="GO" id="GO:0051014">
    <property type="term" value="P:actin filament severing"/>
    <property type="evidence" value="ECO:0007669"/>
    <property type="project" value="UniProtKB-ARBA"/>
</dbReference>
<feature type="region of interest" description="Disordered" evidence="8">
    <location>
        <begin position="776"/>
        <end position="814"/>
    </location>
</feature>
<dbReference type="InterPro" id="IPR003128">
    <property type="entry name" value="Villin_headpiece"/>
</dbReference>
<dbReference type="EMBL" id="JAAWWB010000035">
    <property type="protein sequence ID" value="KAG6740737.1"/>
    <property type="molecule type" value="Genomic_DNA"/>
</dbReference>
<dbReference type="SMART" id="SM00262">
    <property type="entry name" value="GEL"/>
    <property type="match status" value="6"/>
</dbReference>
<dbReference type="GO" id="GO:0007015">
    <property type="term" value="P:actin filament organization"/>
    <property type="evidence" value="ECO:0007669"/>
    <property type="project" value="UniProtKB-ARBA"/>
</dbReference>
<feature type="domain" description="HP" evidence="9">
    <location>
        <begin position="930"/>
        <end position="995"/>
    </location>
</feature>
<dbReference type="CDD" id="cd11293">
    <property type="entry name" value="gelsolin_S4_like"/>
    <property type="match status" value="1"/>
</dbReference>
<dbReference type="Proteomes" id="UP000886885">
    <property type="component" value="Chromosome 18A"/>
</dbReference>
<evidence type="ECO:0000313" key="10">
    <source>
        <dbReference type="EMBL" id="KAG6740737.1"/>
    </source>
</evidence>